<evidence type="ECO:0000256" key="1">
    <source>
        <dbReference type="SAM" id="SignalP"/>
    </source>
</evidence>
<evidence type="ECO:0000313" key="3">
    <source>
        <dbReference type="RefSeq" id="XP_030384640.1"/>
    </source>
</evidence>
<keyword evidence="1" id="KW-0732">Signal</keyword>
<accession>A0A6J2U9G2</accession>
<dbReference type="Proteomes" id="UP000504634">
    <property type="component" value="Unplaced"/>
</dbReference>
<sequence length="358" mass="36910">MHPQVPRLLLLLAFLQPLLVSAGYHYDRPTAPTAPASVYTGHKFGPLPTVQPLPPVPALPALPTPRPIPRSRPASAPAAAIANHYLPARPTAVAPPAANVVSHYLPPIASPISQVSYHGVATPNVKPIPASVYGAPGGGYSITQQVNQQLAGSPIVVPSGPSAQAFVASAPSAPSSPSAPSAPALLSSGAALRVPFGKQPLISPGETYVANGRQLKQYAVVEFIDNDIDQSTSPFLHSSFFDEYRAHIGASGTGATPPTGNGLQIDSRANALVLEQQALGVQSRAQQGDAIALGSGGLGYIRLPNGNVYLGSGSLGYISGQQRIASVRDARTRADSTPDAVHFGHGPLGGADNFLRFK</sequence>
<name>A0A6J2U9G2_DROLE</name>
<keyword evidence="2" id="KW-1185">Reference proteome</keyword>
<dbReference type="AlphaFoldDB" id="A0A6J2U9G2"/>
<feature type="chain" id="PRO_5027067837" evidence="1">
    <location>
        <begin position="23"/>
        <end position="358"/>
    </location>
</feature>
<protein>
    <submittedName>
        <fullName evidence="3">Uncharacterized protein LOC115631928</fullName>
    </submittedName>
</protein>
<dbReference type="RefSeq" id="XP_030384640.1">
    <property type="nucleotide sequence ID" value="XM_030528780.1"/>
</dbReference>
<dbReference type="GeneID" id="115631928"/>
<dbReference type="OrthoDB" id="7791368at2759"/>
<feature type="signal peptide" evidence="1">
    <location>
        <begin position="1"/>
        <end position="22"/>
    </location>
</feature>
<reference evidence="3" key="1">
    <citation type="submission" date="2025-08" db="UniProtKB">
        <authorList>
            <consortium name="RefSeq"/>
        </authorList>
    </citation>
    <scope>IDENTIFICATION</scope>
    <source>
        <strain evidence="3">11010-0011.00</strain>
        <tissue evidence="3">Whole body</tissue>
    </source>
</reference>
<evidence type="ECO:0000313" key="2">
    <source>
        <dbReference type="Proteomes" id="UP000504634"/>
    </source>
</evidence>
<proteinExistence type="predicted"/>
<organism evidence="2 3">
    <name type="scientific">Drosophila lebanonensis</name>
    <name type="common">Fruit fly</name>
    <name type="synonym">Scaptodrosophila lebanonensis</name>
    <dbReference type="NCBI Taxonomy" id="7225"/>
    <lineage>
        <taxon>Eukaryota</taxon>
        <taxon>Metazoa</taxon>
        <taxon>Ecdysozoa</taxon>
        <taxon>Arthropoda</taxon>
        <taxon>Hexapoda</taxon>
        <taxon>Insecta</taxon>
        <taxon>Pterygota</taxon>
        <taxon>Neoptera</taxon>
        <taxon>Endopterygota</taxon>
        <taxon>Diptera</taxon>
        <taxon>Brachycera</taxon>
        <taxon>Muscomorpha</taxon>
        <taxon>Ephydroidea</taxon>
        <taxon>Drosophilidae</taxon>
        <taxon>Scaptodrosophila</taxon>
    </lineage>
</organism>
<gene>
    <name evidence="3" type="primary">LOC115631928</name>
</gene>